<keyword evidence="3" id="KW-0288">FMN</keyword>
<proteinExistence type="inferred from homology"/>
<comment type="cofactor">
    <cofactor evidence="1">
        <name>FMN</name>
        <dbReference type="ChEBI" id="CHEBI:58210"/>
    </cofactor>
</comment>
<dbReference type="Gene3D" id="3.20.20.70">
    <property type="entry name" value="Aldolase class I"/>
    <property type="match status" value="1"/>
</dbReference>
<keyword evidence="2" id="KW-0285">Flavoprotein</keyword>
<dbReference type="PROSITE" id="PS51349">
    <property type="entry name" value="FMN_HYDROXY_ACID_DH_2"/>
    <property type="match status" value="1"/>
</dbReference>
<keyword evidence="4 7" id="KW-0560">Oxidoreductase</keyword>
<evidence type="ECO:0000256" key="4">
    <source>
        <dbReference type="ARBA" id="ARBA00023002"/>
    </source>
</evidence>
<dbReference type="PANTHER" id="PTHR10578:SF107">
    <property type="entry name" value="2-HYDROXYACID OXIDASE 1"/>
    <property type="match status" value="1"/>
</dbReference>
<dbReference type="InterPro" id="IPR000262">
    <property type="entry name" value="FMN-dep_DH"/>
</dbReference>
<evidence type="ECO:0000256" key="1">
    <source>
        <dbReference type="ARBA" id="ARBA00001917"/>
    </source>
</evidence>
<dbReference type="EC" id="1.-.-.-" evidence="7"/>
<dbReference type="RefSeq" id="WP_337889147.1">
    <property type="nucleotide sequence ID" value="NZ_JBAHVI010000001.1"/>
</dbReference>
<evidence type="ECO:0000256" key="5">
    <source>
        <dbReference type="ARBA" id="ARBA00024042"/>
    </source>
</evidence>
<sequence>MAKIPRQVPNPTEIFDLLKFKTPDLNLKRARLSKAQTIDDLRVIAKRRTPAAAFDYTDGAADDEISMNRARQAFKDVEFHPSILKDVSHLDTSCEIFGGPSSLPFGIAPTGFTRLMQTEGEVAGASAAGRAGIPFALSTLGTTSIEDVKKANPHGRNMFQLYVMRDRSISYGLVERAAKAGFDTLFFTVDTPVAGARLRDARNGFSIPPQISLGTVLNAIPRPWWWWDFLTTPPLEFASLTTTGGTVGELLNNAMDPTIKFDDLDEIRALWPGKLVVKGVQNLEDSKKLADLGVDGIILSNHGGRQLDRAPVPFHLLPEVVREVGKDLDVAMDTGIMHGADIVAALAMGAKFTFIGRAYLYGLMAGGEAGVDRTIEILASQVRRTMQLLQVASVDELGPEHVTQLNRLNPRQIDFDVREDRGGFV</sequence>
<keyword evidence="8" id="KW-1185">Reference proteome</keyword>
<feature type="domain" description="FMN hydroxy acid dehydrogenase" evidence="6">
    <location>
        <begin position="30"/>
        <end position="407"/>
    </location>
</feature>
<evidence type="ECO:0000256" key="2">
    <source>
        <dbReference type="ARBA" id="ARBA00022630"/>
    </source>
</evidence>
<comment type="similarity">
    <text evidence="5">Belongs to the FMN-dependent alpha-hydroxy acid dehydrogenase family.</text>
</comment>
<dbReference type="SUPFAM" id="SSF51395">
    <property type="entry name" value="FMN-linked oxidoreductases"/>
    <property type="match status" value="1"/>
</dbReference>
<evidence type="ECO:0000313" key="7">
    <source>
        <dbReference type="EMBL" id="MEJ4099266.1"/>
    </source>
</evidence>
<dbReference type="InterPro" id="IPR012133">
    <property type="entry name" value="Alpha-hydoxy_acid_DH_FMN"/>
</dbReference>
<dbReference type="GO" id="GO:0016491">
    <property type="term" value="F:oxidoreductase activity"/>
    <property type="evidence" value="ECO:0007669"/>
    <property type="project" value="UniProtKB-KW"/>
</dbReference>
<organism evidence="7 8">
    <name type="scientific">Corynebacterium mastitidis</name>
    <dbReference type="NCBI Taxonomy" id="161890"/>
    <lineage>
        <taxon>Bacteria</taxon>
        <taxon>Bacillati</taxon>
        <taxon>Actinomycetota</taxon>
        <taxon>Actinomycetes</taxon>
        <taxon>Mycobacteriales</taxon>
        <taxon>Corynebacteriaceae</taxon>
        <taxon>Corynebacterium</taxon>
    </lineage>
</organism>
<dbReference type="InterPro" id="IPR037396">
    <property type="entry name" value="FMN_HAD"/>
</dbReference>
<evidence type="ECO:0000256" key="3">
    <source>
        <dbReference type="ARBA" id="ARBA00022643"/>
    </source>
</evidence>
<evidence type="ECO:0000313" key="8">
    <source>
        <dbReference type="Proteomes" id="UP001359781"/>
    </source>
</evidence>
<dbReference type="PROSITE" id="PS00557">
    <property type="entry name" value="FMN_HYDROXY_ACID_DH_1"/>
    <property type="match status" value="1"/>
</dbReference>
<dbReference type="CDD" id="cd02809">
    <property type="entry name" value="alpha_hydroxyacid_oxid_FMN"/>
    <property type="match status" value="1"/>
</dbReference>
<evidence type="ECO:0000259" key="6">
    <source>
        <dbReference type="PROSITE" id="PS51349"/>
    </source>
</evidence>
<dbReference type="EMBL" id="JBAHVJ010000003">
    <property type="protein sequence ID" value="MEJ4099266.1"/>
    <property type="molecule type" value="Genomic_DNA"/>
</dbReference>
<dbReference type="Pfam" id="PF01070">
    <property type="entry name" value="FMN_dh"/>
    <property type="match status" value="1"/>
</dbReference>
<gene>
    <name evidence="7" type="ORF">V5S96_02670</name>
</gene>
<name>A0ABU8NWC3_9CORY</name>
<comment type="caution">
    <text evidence="7">The sequence shown here is derived from an EMBL/GenBank/DDBJ whole genome shotgun (WGS) entry which is preliminary data.</text>
</comment>
<dbReference type="PANTHER" id="PTHR10578">
    <property type="entry name" value="S -2-HYDROXY-ACID OXIDASE-RELATED"/>
    <property type="match status" value="1"/>
</dbReference>
<reference evidence="7 8" key="1">
    <citation type="submission" date="2024-02" db="EMBL/GenBank/DDBJ databases">
        <title>Whole genome sequencing and characterization of Corynebacterium isolated from the ocular surface of dry eye disease sufferers.</title>
        <authorList>
            <person name="Naqvi M."/>
        </authorList>
    </citation>
    <scope>NUCLEOTIDE SEQUENCE [LARGE SCALE GENOMIC DNA]</scope>
    <source>
        <strain evidence="7 8">PCRF</strain>
    </source>
</reference>
<dbReference type="Proteomes" id="UP001359781">
    <property type="component" value="Unassembled WGS sequence"/>
</dbReference>
<dbReference type="InterPro" id="IPR013785">
    <property type="entry name" value="Aldolase_TIM"/>
</dbReference>
<protein>
    <submittedName>
        <fullName evidence="7">Alpha-hydroxy acid oxidase</fullName>
        <ecNumber evidence="7">1.-.-.-</ecNumber>
    </submittedName>
</protein>
<dbReference type="InterPro" id="IPR008259">
    <property type="entry name" value="FMN_hydac_DH_AS"/>
</dbReference>
<dbReference type="PIRSF" id="PIRSF000138">
    <property type="entry name" value="Al-hdrx_acd_dh"/>
    <property type="match status" value="1"/>
</dbReference>
<accession>A0ABU8NWC3</accession>